<dbReference type="EMBL" id="JAAGRQ010000001">
    <property type="protein sequence ID" value="NDY55166.1"/>
    <property type="molecule type" value="Genomic_DNA"/>
</dbReference>
<dbReference type="SUPFAM" id="SSF46785">
    <property type="entry name" value="Winged helix' DNA-binding domain"/>
    <property type="match status" value="1"/>
</dbReference>
<keyword evidence="3" id="KW-1185">Reference proteome</keyword>
<reference evidence="2 3" key="1">
    <citation type="submission" date="2020-02" db="EMBL/GenBank/DDBJ databases">
        <title>Comparative genomics of sulfur disproportionating microorganisms.</title>
        <authorList>
            <person name="Ward L.M."/>
            <person name="Bertran E."/>
            <person name="Johnston D.T."/>
        </authorList>
    </citation>
    <scope>NUCLEOTIDE SEQUENCE [LARGE SCALE GENOMIC DNA]</scope>
    <source>
        <strain evidence="2 3">DSM 3696</strain>
    </source>
</reference>
<accession>A0A7K3NG54</accession>
<protein>
    <submittedName>
        <fullName evidence="2">LysR family transcriptional regulator</fullName>
    </submittedName>
</protein>
<gene>
    <name evidence="2" type="ORF">G3N56_00200</name>
</gene>
<feature type="domain" description="HTH lysR-type" evidence="1">
    <location>
        <begin position="26"/>
        <end position="85"/>
    </location>
</feature>
<evidence type="ECO:0000313" key="3">
    <source>
        <dbReference type="Proteomes" id="UP000469724"/>
    </source>
</evidence>
<dbReference type="RefSeq" id="WP_163300222.1">
    <property type="nucleotide sequence ID" value="NZ_JAAGRQ010000001.1"/>
</dbReference>
<evidence type="ECO:0000313" key="2">
    <source>
        <dbReference type="EMBL" id="NDY55166.1"/>
    </source>
</evidence>
<organism evidence="2 3">
    <name type="scientific">Desulfolutivibrio sulfodismutans</name>
    <dbReference type="NCBI Taxonomy" id="63561"/>
    <lineage>
        <taxon>Bacteria</taxon>
        <taxon>Pseudomonadati</taxon>
        <taxon>Thermodesulfobacteriota</taxon>
        <taxon>Desulfovibrionia</taxon>
        <taxon>Desulfovibrionales</taxon>
        <taxon>Desulfovibrionaceae</taxon>
        <taxon>Desulfolutivibrio</taxon>
    </lineage>
</organism>
<dbReference type="GO" id="GO:0003700">
    <property type="term" value="F:DNA-binding transcription factor activity"/>
    <property type="evidence" value="ECO:0007669"/>
    <property type="project" value="InterPro"/>
</dbReference>
<name>A0A7K3NG54_9BACT</name>
<proteinExistence type="predicted"/>
<evidence type="ECO:0000259" key="1">
    <source>
        <dbReference type="Pfam" id="PF00126"/>
    </source>
</evidence>
<dbReference type="PANTHER" id="PTHR30432:SF1">
    <property type="entry name" value="DNA-BINDING TRANSCRIPTIONAL DUAL REGULATOR MODE"/>
    <property type="match status" value="1"/>
</dbReference>
<comment type="caution">
    <text evidence="2">The sequence shown here is derived from an EMBL/GenBank/DDBJ whole genome shotgun (WGS) entry which is preliminary data.</text>
</comment>
<dbReference type="InterPro" id="IPR000847">
    <property type="entry name" value="LysR_HTH_N"/>
</dbReference>
<dbReference type="Proteomes" id="UP000469724">
    <property type="component" value="Unassembled WGS sequence"/>
</dbReference>
<dbReference type="PANTHER" id="PTHR30432">
    <property type="entry name" value="TRANSCRIPTIONAL REGULATOR MODE"/>
    <property type="match status" value="1"/>
</dbReference>
<dbReference type="InterPro" id="IPR051815">
    <property type="entry name" value="Molybdate_resp_trans_reg"/>
</dbReference>
<dbReference type="InterPro" id="IPR036390">
    <property type="entry name" value="WH_DNA-bd_sf"/>
</dbReference>
<dbReference type="AlphaFoldDB" id="A0A7K3NG54"/>
<dbReference type="InterPro" id="IPR036388">
    <property type="entry name" value="WH-like_DNA-bd_sf"/>
</dbReference>
<dbReference type="Pfam" id="PF00126">
    <property type="entry name" value="HTH_1"/>
    <property type="match status" value="1"/>
</dbReference>
<dbReference type="Gene3D" id="1.10.10.10">
    <property type="entry name" value="Winged helix-like DNA-binding domain superfamily/Winged helix DNA-binding domain"/>
    <property type="match status" value="1"/>
</dbReference>
<sequence length="140" mass="15903">MSLKTTIRLHLWLETGDTMVFGMGRVQLLDLIERHGSLRKAAAALGMSYRAAWCKLRATEQALGVKLVEAQAHKREGCRLTAQGQEFRERFRRWFDEVENCALTRAERLFPWPVAGFFEEREPEAPLPAPPPRGLSVTAP</sequence>